<dbReference type="GeneID" id="80889117"/>
<evidence type="ECO:0000313" key="2">
    <source>
        <dbReference type="Proteomes" id="UP001144673"/>
    </source>
</evidence>
<dbReference type="KEGG" id="amus:LMH87_001958"/>
<sequence length="69" mass="8092">MQQGKQKFVNLTSTSQQRRVQLLYPTTQCQHAPRLRNLQFSSRIIRQNINVPNDIKQCQALNSNDSNRH</sequence>
<reference evidence="1" key="1">
    <citation type="journal article" date="2023" name="Access Microbiol">
        <title>De-novo genome assembly for Akanthomyces muscarius, a biocontrol agent of insect agricultural pests.</title>
        <authorList>
            <person name="Erdos Z."/>
            <person name="Studholme D.J."/>
            <person name="Raymond B."/>
            <person name="Sharma M."/>
        </authorList>
    </citation>
    <scope>NUCLEOTIDE SEQUENCE</scope>
    <source>
        <strain evidence="1">Ve6</strain>
    </source>
</reference>
<dbReference type="Proteomes" id="UP001144673">
    <property type="component" value="Chromosome 3"/>
</dbReference>
<dbReference type="RefSeq" id="XP_056050381.1">
    <property type="nucleotide sequence ID" value="XM_056193331.1"/>
</dbReference>
<accession>A0A9W8Q7E1</accession>
<evidence type="ECO:0000313" key="1">
    <source>
        <dbReference type="EMBL" id="KAJ4147440.1"/>
    </source>
</evidence>
<gene>
    <name evidence="1" type="ORF">LMH87_001958</name>
</gene>
<name>A0A9W8Q7E1_AKAMU</name>
<comment type="caution">
    <text evidence="1">The sequence shown here is derived from an EMBL/GenBank/DDBJ whole genome shotgun (WGS) entry which is preliminary data.</text>
</comment>
<dbReference type="EMBL" id="JAJHUN010000010">
    <property type="protein sequence ID" value="KAJ4147440.1"/>
    <property type="molecule type" value="Genomic_DNA"/>
</dbReference>
<dbReference type="AlphaFoldDB" id="A0A9W8Q7E1"/>
<proteinExistence type="predicted"/>
<protein>
    <submittedName>
        <fullName evidence="1">Uncharacterized protein</fullName>
    </submittedName>
</protein>
<organism evidence="1 2">
    <name type="scientific">Akanthomyces muscarius</name>
    <name type="common">Entomopathogenic fungus</name>
    <name type="synonym">Lecanicillium muscarium</name>
    <dbReference type="NCBI Taxonomy" id="2231603"/>
    <lineage>
        <taxon>Eukaryota</taxon>
        <taxon>Fungi</taxon>
        <taxon>Dikarya</taxon>
        <taxon>Ascomycota</taxon>
        <taxon>Pezizomycotina</taxon>
        <taxon>Sordariomycetes</taxon>
        <taxon>Hypocreomycetidae</taxon>
        <taxon>Hypocreales</taxon>
        <taxon>Cordycipitaceae</taxon>
        <taxon>Akanthomyces</taxon>
    </lineage>
</organism>
<keyword evidence="2" id="KW-1185">Reference proteome</keyword>